<organism evidence="2 3">
    <name type="scientific">Pontixanthobacter aestiaquae</name>
    <dbReference type="NCBI Taxonomy" id="1509367"/>
    <lineage>
        <taxon>Bacteria</taxon>
        <taxon>Pseudomonadati</taxon>
        <taxon>Pseudomonadota</taxon>
        <taxon>Alphaproteobacteria</taxon>
        <taxon>Sphingomonadales</taxon>
        <taxon>Erythrobacteraceae</taxon>
        <taxon>Pontixanthobacter</taxon>
    </lineage>
</organism>
<name>A0A844ZCN7_9SPHN</name>
<dbReference type="InterPro" id="IPR050767">
    <property type="entry name" value="Sel1_AlgK"/>
</dbReference>
<evidence type="ECO:0000313" key="3">
    <source>
        <dbReference type="Proteomes" id="UP000460290"/>
    </source>
</evidence>
<dbReference type="InterPro" id="IPR006597">
    <property type="entry name" value="Sel1-like"/>
</dbReference>
<dbReference type="RefSeq" id="WP_160613920.1">
    <property type="nucleotide sequence ID" value="NZ_JAUFQM010000001.1"/>
</dbReference>
<reference evidence="2 3" key="1">
    <citation type="submission" date="2019-12" db="EMBL/GenBank/DDBJ databases">
        <title>Genomic-based taxomic classification of the family Erythrobacteraceae.</title>
        <authorList>
            <person name="Xu L."/>
        </authorList>
    </citation>
    <scope>NUCLEOTIDE SEQUENCE [LARGE SCALE GENOMIC DNA]</scope>
    <source>
        <strain evidence="2 3">KCTC 42006</strain>
    </source>
</reference>
<keyword evidence="1" id="KW-0732">Signal</keyword>
<dbReference type="Proteomes" id="UP000460290">
    <property type="component" value="Unassembled WGS sequence"/>
</dbReference>
<dbReference type="OrthoDB" id="112232at2"/>
<dbReference type="InterPro" id="IPR011990">
    <property type="entry name" value="TPR-like_helical_dom_sf"/>
</dbReference>
<proteinExistence type="predicted"/>
<dbReference type="EMBL" id="WTYZ01000001">
    <property type="protein sequence ID" value="MXO83579.1"/>
    <property type="molecule type" value="Genomic_DNA"/>
</dbReference>
<evidence type="ECO:0000256" key="1">
    <source>
        <dbReference type="SAM" id="SignalP"/>
    </source>
</evidence>
<comment type="caution">
    <text evidence="2">The sequence shown here is derived from an EMBL/GenBank/DDBJ whole genome shotgun (WGS) entry which is preliminary data.</text>
</comment>
<dbReference type="SUPFAM" id="SSF81901">
    <property type="entry name" value="HCP-like"/>
    <property type="match status" value="1"/>
</dbReference>
<evidence type="ECO:0000313" key="2">
    <source>
        <dbReference type="EMBL" id="MXO83579.1"/>
    </source>
</evidence>
<dbReference type="SMART" id="SM00671">
    <property type="entry name" value="SEL1"/>
    <property type="match status" value="3"/>
</dbReference>
<keyword evidence="3" id="KW-1185">Reference proteome</keyword>
<feature type="signal peptide" evidence="1">
    <location>
        <begin position="1"/>
        <end position="25"/>
    </location>
</feature>
<accession>A0A844ZCN7</accession>
<dbReference type="Pfam" id="PF08238">
    <property type="entry name" value="Sel1"/>
    <property type="match status" value="3"/>
</dbReference>
<dbReference type="PANTHER" id="PTHR11102:SF160">
    <property type="entry name" value="ERAD-ASSOCIATED E3 UBIQUITIN-PROTEIN LIGASE COMPONENT HRD3"/>
    <property type="match status" value="1"/>
</dbReference>
<feature type="chain" id="PRO_5032913271" description="Sel1 repeat family protein" evidence="1">
    <location>
        <begin position="26"/>
        <end position="436"/>
    </location>
</feature>
<sequence length="436" mass="47753">MRASKTLTSAALVALLMLSAAPVSSQQRYEASYSAEGDAKLLEQFRNDPEHQTYMAKAKAGDPYAMLKMERAAKVYLSGNLFDRMPAIEMRMKLLAGAMAKNYPEAFSRMGDMIFLDRAIPNATVRDAFGYYVQGVERGDKASIVQANKIVKDPVLCSICSKGSTGGLKLPVPKGKLLDIDEINKAGGLYLSEKEEMAKKLVAALEAAYTPENNLVSATLINIYLSGVVMPASHYYPPQNRFVLLENGVEAETKLKQIVAATPKDSWAPSLLGFYYANPKRSGIAKNPTEAVRYLDIAANAGDKGSAKTAQILGHEMVTGKLFPQDVPRAIKYLELSSDAGNADASYDLGLLNLLGKGIPKNYAKAEFYFRMAMERKHADGARALAQMFREGTANKQSNLLANEYERRARTFTKPELNCDDNNLMTVDCLVKYGSS</sequence>
<protein>
    <recommendedName>
        <fullName evidence="4">Sel1 repeat family protein</fullName>
    </recommendedName>
</protein>
<dbReference type="AlphaFoldDB" id="A0A844ZCN7"/>
<evidence type="ECO:0008006" key="4">
    <source>
        <dbReference type="Google" id="ProtNLM"/>
    </source>
</evidence>
<dbReference type="PANTHER" id="PTHR11102">
    <property type="entry name" value="SEL-1-LIKE PROTEIN"/>
    <property type="match status" value="1"/>
</dbReference>
<gene>
    <name evidence="2" type="ORF">GRI35_09420</name>
</gene>
<dbReference type="Gene3D" id="1.25.40.10">
    <property type="entry name" value="Tetratricopeptide repeat domain"/>
    <property type="match status" value="1"/>
</dbReference>